<dbReference type="RefSeq" id="WP_091313633.1">
    <property type="nucleotide sequence ID" value="NZ_FNSO01000004.1"/>
</dbReference>
<dbReference type="PANTHER" id="PTHR42770">
    <property type="entry name" value="AMINO ACID TRANSPORTER-RELATED"/>
    <property type="match status" value="1"/>
</dbReference>
<feature type="transmembrane region" description="Helical" evidence="5">
    <location>
        <begin position="423"/>
        <end position="445"/>
    </location>
</feature>
<feature type="transmembrane region" description="Helical" evidence="5">
    <location>
        <begin position="150"/>
        <end position="166"/>
    </location>
</feature>
<evidence type="ECO:0000256" key="5">
    <source>
        <dbReference type="SAM" id="Phobius"/>
    </source>
</evidence>
<feature type="transmembrane region" description="Helical" evidence="5">
    <location>
        <begin position="25"/>
        <end position="47"/>
    </location>
</feature>
<name>A0A1H4XCT6_9PSEU</name>
<accession>A0A1H4XCT6</accession>
<feature type="transmembrane region" description="Helical" evidence="5">
    <location>
        <begin position="109"/>
        <end position="130"/>
    </location>
</feature>
<dbReference type="Gene3D" id="1.20.1740.10">
    <property type="entry name" value="Amino acid/polyamine transporter I"/>
    <property type="match status" value="1"/>
</dbReference>
<dbReference type="PIRSF" id="PIRSF006060">
    <property type="entry name" value="AA_transporter"/>
    <property type="match status" value="1"/>
</dbReference>
<gene>
    <name evidence="7" type="ORF">SAMN04489727_6062</name>
</gene>
<evidence type="ECO:0000313" key="7">
    <source>
        <dbReference type="EMBL" id="SED02621.1"/>
    </source>
</evidence>
<keyword evidence="8" id="KW-1185">Reference proteome</keyword>
<organism evidence="7 8">
    <name type="scientific">Amycolatopsis tolypomycina</name>
    <dbReference type="NCBI Taxonomy" id="208445"/>
    <lineage>
        <taxon>Bacteria</taxon>
        <taxon>Bacillati</taxon>
        <taxon>Actinomycetota</taxon>
        <taxon>Actinomycetes</taxon>
        <taxon>Pseudonocardiales</taxon>
        <taxon>Pseudonocardiaceae</taxon>
        <taxon>Amycolatopsis</taxon>
    </lineage>
</organism>
<feature type="transmembrane region" description="Helical" evidence="5">
    <location>
        <begin position="59"/>
        <end position="78"/>
    </location>
</feature>
<feature type="transmembrane region" description="Helical" evidence="5">
    <location>
        <begin position="173"/>
        <end position="191"/>
    </location>
</feature>
<dbReference type="STRING" id="208445.SAMN04489727_6062"/>
<dbReference type="EMBL" id="FNSO01000004">
    <property type="protein sequence ID" value="SED02621.1"/>
    <property type="molecule type" value="Genomic_DNA"/>
</dbReference>
<feature type="transmembrane region" description="Helical" evidence="5">
    <location>
        <begin position="389"/>
        <end position="411"/>
    </location>
</feature>
<feature type="transmembrane region" description="Helical" evidence="5">
    <location>
        <begin position="249"/>
        <end position="269"/>
    </location>
</feature>
<keyword evidence="4 5" id="KW-0472">Membrane</keyword>
<comment type="subcellular location">
    <subcellularLocation>
        <location evidence="1">Membrane</location>
        <topology evidence="1">Multi-pass membrane protein</topology>
    </subcellularLocation>
</comment>
<sequence length="476" mass="48829">MVDHAVSENVTTGHRLGGSLKLVDAIAQSVGVIGPVFSIAFLVPLLVGLNASGSGAGAAAPLSVVIAAVGVLGLGWIVSEYTKRIHSAGSLYDYVTDGLGKRIGAAAGFLYYAGILALGAGILVMIGGTIHDTLQAEFGVTPLPEAGWDLLLLLGLAVVLYLGVALSTRAQLVLALVSFAVVLAFFVVVIVKAGAADDVGKAFTPASSPQGFGGVLFGVLYGVLLFTGFETAANLGEETAHPKRDIPRAVLISVLTVAVFYVIGSYSQVAGYHFDLDALGKNAGAPLFGLAGPVSDGGFGSVAVRRLLELVVVLDMLAVLIGCAVSASRGMFALARDRRLPAALGKVSGRGTPLAAAAVVVAFHAVVIVLTATWTGLLAQPEMPHYVAMFSWGSTFGGFSLAVIYLLMSAGALRGLRDHRRRWAVYLAGTVGIVVTGAAIFGAVYKVSAPIIYAPYAAVVVFALGLVLAFRHAARA</sequence>
<reference evidence="8" key="1">
    <citation type="submission" date="2016-10" db="EMBL/GenBank/DDBJ databases">
        <authorList>
            <person name="Varghese N."/>
            <person name="Submissions S."/>
        </authorList>
    </citation>
    <scope>NUCLEOTIDE SEQUENCE [LARGE SCALE GENOMIC DNA]</scope>
    <source>
        <strain evidence="8">DSM 44544</strain>
    </source>
</reference>
<dbReference type="GO" id="GO:0016020">
    <property type="term" value="C:membrane"/>
    <property type="evidence" value="ECO:0007669"/>
    <property type="project" value="UniProtKB-SubCell"/>
</dbReference>
<feature type="domain" description="Amino acid permease/ SLC12A" evidence="6">
    <location>
        <begin position="33"/>
        <end position="455"/>
    </location>
</feature>
<dbReference type="InterPro" id="IPR050367">
    <property type="entry name" value="APC_superfamily"/>
</dbReference>
<dbReference type="Proteomes" id="UP000199622">
    <property type="component" value="Unassembled WGS sequence"/>
</dbReference>
<evidence type="ECO:0000313" key="8">
    <source>
        <dbReference type="Proteomes" id="UP000199622"/>
    </source>
</evidence>
<evidence type="ECO:0000256" key="3">
    <source>
        <dbReference type="ARBA" id="ARBA00022989"/>
    </source>
</evidence>
<evidence type="ECO:0000256" key="2">
    <source>
        <dbReference type="ARBA" id="ARBA00022692"/>
    </source>
</evidence>
<dbReference type="PANTHER" id="PTHR42770:SF7">
    <property type="entry name" value="MEMBRANE PROTEIN"/>
    <property type="match status" value="1"/>
</dbReference>
<keyword evidence="3 5" id="KW-1133">Transmembrane helix</keyword>
<proteinExistence type="predicted"/>
<evidence type="ECO:0000256" key="1">
    <source>
        <dbReference type="ARBA" id="ARBA00004141"/>
    </source>
</evidence>
<dbReference type="GO" id="GO:0055085">
    <property type="term" value="P:transmembrane transport"/>
    <property type="evidence" value="ECO:0007669"/>
    <property type="project" value="InterPro"/>
</dbReference>
<feature type="transmembrane region" description="Helical" evidence="5">
    <location>
        <begin position="211"/>
        <end position="229"/>
    </location>
</feature>
<dbReference type="OrthoDB" id="4568421at2"/>
<evidence type="ECO:0000256" key="4">
    <source>
        <dbReference type="ARBA" id="ARBA00023136"/>
    </source>
</evidence>
<feature type="transmembrane region" description="Helical" evidence="5">
    <location>
        <begin position="310"/>
        <end position="334"/>
    </location>
</feature>
<evidence type="ECO:0000259" key="6">
    <source>
        <dbReference type="Pfam" id="PF00324"/>
    </source>
</evidence>
<protein>
    <submittedName>
        <fullName evidence="7">Amino acid transporter</fullName>
    </submittedName>
</protein>
<dbReference type="InterPro" id="IPR004841">
    <property type="entry name" value="AA-permease/SLC12A_dom"/>
</dbReference>
<feature type="transmembrane region" description="Helical" evidence="5">
    <location>
        <begin position="451"/>
        <end position="470"/>
    </location>
</feature>
<keyword evidence="2 5" id="KW-0812">Transmembrane</keyword>
<dbReference type="AlphaFoldDB" id="A0A1H4XCT6"/>
<dbReference type="Pfam" id="PF00324">
    <property type="entry name" value="AA_permease"/>
    <property type="match status" value="1"/>
</dbReference>
<feature type="transmembrane region" description="Helical" evidence="5">
    <location>
        <begin position="354"/>
        <end position="377"/>
    </location>
</feature>